<name>A0A0G1S6I0_9BACT</name>
<feature type="transmembrane region" description="Helical" evidence="1">
    <location>
        <begin position="104"/>
        <end position="126"/>
    </location>
</feature>
<dbReference type="PANTHER" id="PTHR36832">
    <property type="entry name" value="SLR1174 PROTEIN-RELATED"/>
    <property type="match status" value="1"/>
</dbReference>
<reference evidence="2 3" key="1">
    <citation type="journal article" date="2015" name="Nature">
        <title>rRNA introns, odd ribosomes, and small enigmatic genomes across a large radiation of phyla.</title>
        <authorList>
            <person name="Brown C.T."/>
            <person name="Hug L.A."/>
            <person name="Thomas B.C."/>
            <person name="Sharon I."/>
            <person name="Castelle C.J."/>
            <person name="Singh A."/>
            <person name="Wilkins M.J."/>
            <person name="Williams K.H."/>
            <person name="Banfield J.F."/>
        </authorList>
    </citation>
    <scope>NUCLEOTIDE SEQUENCE [LARGE SCALE GENOMIC DNA]</scope>
</reference>
<evidence type="ECO:0000313" key="3">
    <source>
        <dbReference type="Proteomes" id="UP000034364"/>
    </source>
</evidence>
<keyword evidence="1" id="KW-1133">Transmembrane helix</keyword>
<organism evidence="2 3">
    <name type="scientific">Candidatus Amesbacteria bacterium GW2011_GWA1_47_16</name>
    <dbReference type="NCBI Taxonomy" id="1618353"/>
    <lineage>
        <taxon>Bacteria</taxon>
        <taxon>Candidatus Amesiibacteriota</taxon>
    </lineage>
</organism>
<dbReference type="Proteomes" id="UP000034364">
    <property type="component" value="Unassembled WGS sequence"/>
</dbReference>
<proteinExistence type="predicted"/>
<evidence type="ECO:0000313" key="2">
    <source>
        <dbReference type="EMBL" id="KKU64992.1"/>
    </source>
</evidence>
<protein>
    <recommendedName>
        <fullName evidence="4">ABC-2 type transport system permease protein</fullName>
    </recommendedName>
</protein>
<feature type="transmembrane region" description="Helical" evidence="1">
    <location>
        <begin position="226"/>
        <end position="243"/>
    </location>
</feature>
<dbReference type="InterPro" id="IPR010390">
    <property type="entry name" value="ABC-2_transporter-like"/>
</dbReference>
<gene>
    <name evidence="2" type="ORF">UX87_C0002G0014</name>
</gene>
<comment type="caution">
    <text evidence="2">The sequence shown here is derived from an EMBL/GenBank/DDBJ whole genome shotgun (WGS) entry which is preliminary data.</text>
</comment>
<dbReference type="AlphaFoldDB" id="A0A0G1S6I0"/>
<dbReference type="EMBL" id="LCNV01000002">
    <property type="protein sequence ID" value="KKU64992.1"/>
    <property type="molecule type" value="Genomic_DNA"/>
</dbReference>
<evidence type="ECO:0008006" key="4">
    <source>
        <dbReference type="Google" id="ProtNLM"/>
    </source>
</evidence>
<sequence>MKKYLVLFSQQFSEFSAYRAHLLITLVEGFITPLFLIVALSFARPTSGITAASLVPYFLLIAFIYPLIRSRVDEQIDEMTLSGEVNNFLVRPLSFYKFMLTREFSWKLVTLAVVFPFLLLALMYFSPSGEISLSLVSVAYAVIASFTAFFLAFNFSYLIGLTAFWVDEFWALHNIKHVVFNLLSGVILPYSFFPDWFQNTLKYSPFYYMTNWPVRILQGQGSVQQLIPALIWTAFLGVLVQLVQNAAINKYSFTGG</sequence>
<dbReference type="Pfam" id="PF06182">
    <property type="entry name" value="ABC2_membrane_6"/>
    <property type="match status" value="1"/>
</dbReference>
<keyword evidence="1" id="KW-0472">Membrane</keyword>
<feature type="transmembrane region" description="Helical" evidence="1">
    <location>
        <begin position="21"/>
        <end position="43"/>
    </location>
</feature>
<feature type="transmembrane region" description="Helical" evidence="1">
    <location>
        <begin position="178"/>
        <end position="197"/>
    </location>
</feature>
<keyword evidence="1" id="KW-0812">Transmembrane</keyword>
<dbReference type="PANTHER" id="PTHR36832:SF1">
    <property type="entry name" value="SLR1174 PROTEIN"/>
    <property type="match status" value="1"/>
</dbReference>
<evidence type="ECO:0000256" key="1">
    <source>
        <dbReference type="SAM" id="Phobius"/>
    </source>
</evidence>
<feature type="transmembrane region" description="Helical" evidence="1">
    <location>
        <begin position="138"/>
        <end position="166"/>
    </location>
</feature>
<accession>A0A0G1S6I0</accession>
<feature type="transmembrane region" description="Helical" evidence="1">
    <location>
        <begin position="49"/>
        <end position="68"/>
    </location>
</feature>